<evidence type="ECO:0000256" key="6">
    <source>
        <dbReference type="ARBA" id="ARBA00022691"/>
    </source>
</evidence>
<evidence type="ECO:0000256" key="2">
    <source>
        <dbReference type="ARBA" id="ARBA00004746"/>
    </source>
</evidence>
<protein>
    <recommendedName>
        <fullName evidence="3 8">Malonyl-[acyl-carrier protein] O-methyltransferase</fullName>
        <shortName evidence="8">Malonyl-ACP O-methyltransferase</shortName>
        <ecNumber evidence="3 8">2.1.1.197</ecNumber>
    </recommendedName>
    <alternativeName>
        <fullName evidence="8">Biotin synthesis protein BioC</fullName>
    </alternativeName>
</protein>
<reference evidence="10 11" key="1">
    <citation type="submission" date="2018-06" db="EMBL/GenBank/DDBJ databases">
        <authorList>
            <consortium name="Pathogen Informatics"/>
            <person name="Doyle S."/>
        </authorList>
    </citation>
    <scope>NUCLEOTIDE SEQUENCE [LARGE SCALE GENOMIC DNA]</scope>
    <source>
        <strain evidence="10 11">NCTC11938</strain>
    </source>
</reference>
<organism evidence="10 11">
    <name type="scientific">Proteus mirabilis</name>
    <dbReference type="NCBI Taxonomy" id="584"/>
    <lineage>
        <taxon>Bacteria</taxon>
        <taxon>Pseudomonadati</taxon>
        <taxon>Pseudomonadota</taxon>
        <taxon>Gammaproteobacteria</taxon>
        <taxon>Enterobacterales</taxon>
        <taxon>Morganellaceae</taxon>
        <taxon>Proteus</taxon>
    </lineage>
</organism>
<dbReference type="GO" id="GO:0009102">
    <property type="term" value="P:biotin biosynthetic process"/>
    <property type="evidence" value="ECO:0007669"/>
    <property type="project" value="UniProtKB-UniRule"/>
</dbReference>
<comment type="catalytic activity">
    <reaction evidence="1 8">
        <text>malonyl-[ACP] + S-adenosyl-L-methionine = malonyl-[ACP] methyl ester + S-adenosyl-L-homocysteine</text>
        <dbReference type="Rhea" id="RHEA:17105"/>
        <dbReference type="Rhea" id="RHEA-COMP:9623"/>
        <dbReference type="Rhea" id="RHEA-COMP:9954"/>
        <dbReference type="ChEBI" id="CHEBI:57856"/>
        <dbReference type="ChEBI" id="CHEBI:59789"/>
        <dbReference type="ChEBI" id="CHEBI:78449"/>
        <dbReference type="ChEBI" id="CHEBI:78845"/>
        <dbReference type="EC" id="2.1.1.197"/>
    </reaction>
</comment>
<dbReference type="GO" id="GO:0102130">
    <property type="term" value="F:malonyl-CoA methyltransferase activity"/>
    <property type="evidence" value="ECO:0007669"/>
    <property type="project" value="UniProtKB-EC"/>
</dbReference>
<dbReference type="GO" id="GO:0032259">
    <property type="term" value="P:methylation"/>
    <property type="evidence" value="ECO:0007669"/>
    <property type="project" value="UniProtKB-KW"/>
</dbReference>
<comment type="similarity">
    <text evidence="8">Belongs to the methyltransferase superfamily.</text>
</comment>
<proteinExistence type="inferred from homology"/>
<evidence type="ECO:0000256" key="8">
    <source>
        <dbReference type="HAMAP-Rule" id="MF_00835"/>
    </source>
</evidence>
<keyword evidence="7 8" id="KW-0093">Biotin biosynthesis</keyword>
<evidence type="ECO:0000313" key="10">
    <source>
        <dbReference type="EMBL" id="SUC19443.1"/>
    </source>
</evidence>
<dbReference type="InterPro" id="IPR029063">
    <property type="entry name" value="SAM-dependent_MTases_sf"/>
</dbReference>
<dbReference type="RefSeq" id="WP_004244462.1">
    <property type="nucleotide sequence ID" value="NZ_BGMB01000015.1"/>
</dbReference>
<keyword evidence="5 8" id="KW-0808">Transferase</keyword>
<dbReference type="EC" id="2.1.1.197" evidence="3 8"/>
<dbReference type="PANTHER" id="PTHR43861:SF1">
    <property type="entry name" value="TRANS-ACONITATE 2-METHYLTRANSFERASE"/>
    <property type="match status" value="1"/>
</dbReference>
<dbReference type="GO" id="GO:0008757">
    <property type="term" value="F:S-adenosylmethionine-dependent methyltransferase activity"/>
    <property type="evidence" value="ECO:0007669"/>
    <property type="project" value="InterPro"/>
</dbReference>
<dbReference type="HAMAP" id="MF_00835">
    <property type="entry name" value="BioC"/>
    <property type="match status" value="1"/>
</dbReference>
<evidence type="ECO:0000256" key="3">
    <source>
        <dbReference type="ARBA" id="ARBA00012327"/>
    </source>
</evidence>
<evidence type="ECO:0000259" key="9">
    <source>
        <dbReference type="Pfam" id="PF08241"/>
    </source>
</evidence>
<accession>A0A379FH63</accession>
<gene>
    <name evidence="10" type="primary">bioC_1</name>
    <name evidence="8" type="synonym">bioC</name>
    <name evidence="10" type="ORF">NCTC11938_01284</name>
</gene>
<dbReference type="Pfam" id="PF08241">
    <property type="entry name" value="Methyltransf_11"/>
    <property type="match status" value="1"/>
</dbReference>
<keyword evidence="4 8" id="KW-0489">Methyltransferase</keyword>
<dbReference type="CDD" id="cd02440">
    <property type="entry name" value="AdoMet_MTases"/>
    <property type="match status" value="1"/>
</dbReference>
<dbReference type="GO" id="GO:0010340">
    <property type="term" value="F:carboxyl-O-methyltransferase activity"/>
    <property type="evidence" value="ECO:0007669"/>
    <property type="project" value="UniProtKB-UniRule"/>
</dbReference>
<sequence length="255" mass="28947">MVSSIKTDKQQIAQCFSKAASHYDHHASIQRYSGDKLMYLARHQAGDRVLDAGCGTGYFSQKWRQQGRFVIALDLSHAMLQVARQQQRANCYLQSDIEHCALTPHSIDIVFSNLAMQWCDDLTIAVNSLMSVVNPQGALYFSTLATSTLQEVRDAWQFLDNHQHVNPFLSYQQIEQACSGFQYQFVTEKVTEQYASLPELFASLKGVGANFVQGERPKGLMTRQKLRQLEQVWRKTDSGKYLLTYELVIGKISHG</sequence>
<comment type="function">
    <text evidence="8">Converts the free carboxyl group of a malonyl-thioester to its methyl ester by transfer of a methyl group from S-adenosyl-L-methionine (SAM). It allows to synthesize pimeloyl-ACP via the fatty acid synthetic pathway.</text>
</comment>
<dbReference type="EMBL" id="UGTS01000004">
    <property type="protein sequence ID" value="SUC19443.1"/>
    <property type="molecule type" value="Genomic_DNA"/>
</dbReference>
<evidence type="ECO:0000256" key="4">
    <source>
        <dbReference type="ARBA" id="ARBA00022603"/>
    </source>
</evidence>
<evidence type="ECO:0000256" key="1">
    <source>
        <dbReference type="ARBA" id="ARBA00000852"/>
    </source>
</evidence>
<evidence type="ECO:0000256" key="5">
    <source>
        <dbReference type="ARBA" id="ARBA00022679"/>
    </source>
</evidence>
<comment type="pathway">
    <text evidence="2 8">Cofactor biosynthesis; biotin biosynthesis.</text>
</comment>
<feature type="domain" description="Methyltransferase type 11" evidence="9">
    <location>
        <begin position="50"/>
        <end position="141"/>
    </location>
</feature>
<dbReference type="NCBIfam" id="TIGR02072">
    <property type="entry name" value="BioC"/>
    <property type="match status" value="1"/>
</dbReference>
<dbReference type="UniPathway" id="UPA00078"/>
<dbReference type="InterPro" id="IPR011814">
    <property type="entry name" value="BioC"/>
</dbReference>
<evidence type="ECO:0000256" key="7">
    <source>
        <dbReference type="ARBA" id="ARBA00022756"/>
    </source>
</evidence>
<dbReference type="Gene3D" id="3.40.50.150">
    <property type="entry name" value="Vaccinia Virus protein VP39"/>
    <property type="match status" value="1"/>
</dbReference>
<evidence type="ECO:0000313" key="11">
    <source>
        <dbReference type="Proteomes" id="UP000254191"/>
    </source>
</evidence>
<dbReference type="SUPFAM" id="SSF53335">
    <property type="entry name" value="S-adenosyl-L-methionine-dependent methyltransferases"/>
    <property type="match status" value="1"/>
</dbReference>
<name>A0A379FH63_PROMI</name>
<dbReference type="InterPro" id="IPR013216">
    <property type="entry name" value="Methyltransf_11"/>
</dbReference>
<dbReference type="PANTHER" id="PTHR43861">
    <property type="entry name" value="TRANS-ACONITATE 2-METHYLTRANSFERASE-RELATED"/>
    <property type="match status" value="1"/>
</dbReference>
<dbReference type="AlphaFoldDB" id="A0A379FH63"/>
<keyword evidence="6 8" id="KW-0949">S-adenosyl-L-methionine</keyword>
<dbReference type="Proteomes" id="UP000254191">
    <property type="component" value="Unassembled WGS sequence"/>
</dbReference>